<gene>
    <name evidence="5" type="ORF">BDD26_0475</name>
</gene>
<evidence type="ECO:0000313" key="6">
    <source>
        <dbReference type="Proteomes" id="UP000256294"/>
    </source>
</evidence>
<dbReference type="GO" id="GO:0003700">
    <property type="term" value="F:DNA-binding transcription factor activity"/>
    <property type="evidence" value="ECO:0007669"/>
    <property type="project" value="InterPro"/>
</dbReference>
<dbReference type="Pfam" id="PF00392">
    <property type="entry name" value="GntR"/>
    <property type="match status" value="1"/>
</dbReference>
<keyword evidence="3" id="KW-0804">Transcription</keyword>
<organism evidence="5 6">
    <name type="scientific">Xenorhabdus cabanillasii</name>
    <dbReference type="NCBI Taxonomy" id="351673"/>
    <lineage>
        <taxon>Bacteria</taxon>
        <taxon>Pseudomonadati</taxon>
        <taxon>Pseudomonadota</taxon>
        <taxon>Gammaproteobacteria</taxon>
        <taxon>Enterobacterales</taxon>
        <taxon>Morganellaceae</taxon>
        <taxon>Xenorhabdus</taxon>
    </lineage>
</organism>
<protein>
    <submittedName>
        <fullName evidence="5">Regulatory GntR family protein</fullName>
    </submittedName>
</protein>
<sequence length="217" mass="25581">MGIIKTSYVDRVYLQIKNKITNNEFKPNEQLCISKLTDQLNVSSTPIREALNRLLHEQFVIKGDNRGFYTRSLDYKEQLELVTLREILLLSIIKIYLNKTSQENLNDFSKKIEDLINKETNCNAEKIKNVDSEFTVLILDAINNNELSRLYTNCIERNSYPWHTFIKQNAVYFLDIYEKLSFYIKKRDLLNGEWLIKGIFCKLKNSKHIELLCLVSD</sequence>
<dbReference type="InterPro" id="IPR000524">
    <property type="entry name" value="Tscrpt_reg_HTH_GntR"/>
</dbReference>
<evidence type="ECO:0000256" key="1">
    <source>
        <dbReference type="ARBA" id="ARBA00023015"/>
    </source>
</evidence>
<evidence type="ECO:0000256" key="3">
    <source>
        <dbReference type="ARBA" id="ARBA00023163"/>
    </source>
</evidence>
<dbReference type="Gene3D" id="1.10.10.10">
    <property type="entry name" value="Winged helix-like DNA-binding domain superfamily/Winged helix DNA-binding domain"/>
    <property type="match status" value="1"/>
</dbReference>
<dbReference type="RefSeq" id="WP_051502428.1">
    <property type="nucleotide sequence ID" value="NZ_QTUB01000001.1"/>
</dbReference>
<keyword evidence="6" id="KW-1185">Reference proteome</keyword>
<dbReference type="Proteomes" id="UP000256294">
    <property type="component" value="Unassembled WGS sequence"/>
</dbReference>
<dbReference type="SMART" id="SM00345">
    <property type="entry name" value="HTH_GNTR"/>
    <property type="match status" value="1"/>
</dbReference>
<name>A0A3D9U9H6_9GAMM</name>
<reference evidence="5 6" key="1">
    <citation type="submission" date="2018-08" db="EMBL/GenBank/DDBJ databases">
        <title>Genomic Encyclopedia of Archaeal and Bacterial Type Strains, Phase II (KMG-II): from individual species to whole genera.</title>
        <authorList>
            <person name="Goeker M."/>
        </authorList>
    </citation>
    <scope>NUCLEOTIDE SEQUENCE [LARGE SCALE GENOMIC DNA]</scope>
    <source>
        <strain evidence="5 6">DSM 17905</strain>
    </source>
</reference>
<evidence type="ECO:0000313" key="5">
    <source>
        <dbReference type="EMBL" id="REF25926.1"/>
    </source>
</evidence>
<dbReference type="InterPro" id="IPR036388">
    <property type="entry name" value="WH-like_DNA-bd_sf"/>
</dbReference>
<dbReference type="InterPro" id="IPR036390">
    <property type="entry name" value="WH_DNA-bd_sf"/>
</dbReference>
<feature type="domain" description="HTH gntR-type" evidence="4">
    <location>
        <begin position="6"/>
        <end position="73"/>
    </location>
</feature>
<dbReference type="PANTHER" id="PTHR43537">
    <property type="entry name" value="TRANSCRIPTIONAL REGULATOR, GNTR FAMILY"/>
    <property type="match status" value="1"/>
</dbReference>
<dbReference type="PROSITE" id="PS50949">
    <property type="entry name" value="HTH_GNTR"/>
    <property type="match status" value="1"/>
</dbReference>
<keyword evidence="1" id="KW-0805">Transcription regulation</keyword>
<dbReference type="AlphaFoldDB" id="A0A3D9U9H6"/>
<dbReference type="PANTHER" id="PTHR43537:SF5">
    <property type="entry name" value="UXU OPERON TRANSCRIPTIONAL REGULATOR"/>
    <property type="match status" value="1"/>
</dbReference>
<dbReference type="GO" id="GO:0003677">
    <property type="term" value="F:DNA binding"/>
    <property type="evidence" value="ECO:0007669"/>
    <property type="project" value="UniProtKB-KW"/>
</dbReference>
<dbReference type="EMBL" id="QTUB01000001">
    <property type="protein sequence ID" value="REF25926.1"/>
    <property type="molecule type" value="Genomic_DNA"/>
</dbReference>
<accession>A0A3D9U9H6</accession>
<evidence type="ECO:0000259" key="4">
    <source>
        <dbReference type="PROSITE" id="PS50949"/>
    </source>
</evidence>
<evidence type="ECO:0000256" key="2">
    <source>
        <dbReference type="ARBA" id="ARBA00023125"/>
    </source>
</evidence>
<comment type="caution">
    <text evidence="5">The sequence shown here is derived from an EMBL/GenBank/DDBJ whole genome shotgun (WGS) entry which is preliminary data.</text>
</comment>
<keyword evidence="2" id="KW-0238">DNA-binding</keyword>
<dbReference type="SUPFAM" id="SSF46785">
    <property type="entry name" value="Winged helix' DNA-binding domain"/>
    <property type="match status" value="1"/>
</dbReference>
<proteinExistence type="predicted"/>